<evidence type="ECO:0000256" key="10">
    <source>
        <dbReference type="RuleBase" id="RU364018"/>
    </source>
</evidence>
<keyword evidence="15" id="KW-1185">Reference proteome</keyword>
<comment type="function">
    <text evidence="10">The coatomer is a cytosolic protein complex that binds to dilysine motifs and reversibly associates with Golgi non-clathrin-coated vesicles, which further mediate biosynthetic protein transport from the ER, via the Golgi up to the trans Golgi network. Coatomer complex is required for budding from Golgi membranes, and is essential for the retrograde Golgi-to-ER transport of dilysine-tagged proteins.</text>
</comment>
<keyword evidence="9 10" id="KW-0968">Cytoplasmic vesicle</keyword>
<dbReference type="GO" id="GO:0006888">
    <property type="term" value="P:endoplasmic reticulum to Golgi vesicle-mediated transport"/>
    <property type="evidence" value="ECO:0007669"/>
    <property type="project" value="TreeGrafter"/>
</dbReference>
<dbReference type="AlphaFoldDB" id="A0A564YC79"/>
<keyword evidence="6 10" id="KW-0653">Protein transport</keyword>
<keyword evidence="5 10" id="KW-0931">ER-Golgi transport</keyword>
<feature type="region of interest" description="Disordered" evidence="12">
    <location>
        <begin position="324"/>
        <end position="347"/>
    </location>
</feature>
<feature type="region of interest" description="Disordered" evidence="12">
    <location>
        <begin position="199"/>
        <end position="243"/>
    </location>
</feature>
<evidence type="ECO:0000256" key="9">
    <source>
        <dbReference type="ARBA" id="ARBA00023329"/>
    </source>
</evidence>
<dbReference type="EMBL" id="CABIJS010000123">
    <property type="protein sequence ID" value="VUZ44193.1"/>
    <property type="molecule type" value="Genomic_DNA"/>
</dbReference>
<dbReference type="InterPro" id="IPR027059">
    <property type="entry name" value="Coatomer_dsu"/>
</dbReference>
<dbReference type="CDD" id="cd09254">
    <property type="entry name" value="AP_delta-COPI_MHD"/>
    <property type="match status" value="1"/>
</dbReference>
<comment type="similarity">
    <text evidence="1 10">Belongs to the adaptor complexes medium subunit family. Delta-COP subfamily.</text>
</comment>
<dbReference type="InterPro" id="IPR028565">
    <property type="entry name" value="MHD"/>
</dbReference>
<dbReference type="GO" id="GO:0000139">
    <property type="term" value="C:Golgi membrane"/>
    <property type="evidence" value="ECO:0007669"/>
    <property type="project" value="UniProtKB-SubCell"/>
</dbReference>
<dbReference type="GO" id="GO:0006890">
    <property type="term" value="P:retrograde vesicle-mediated transport, Golgi to endoplasmic reticulum"/>
    <property type="evidence" value="ECO:0007669"/>
    <property type="project" value="UniProtKB-UniRule"/>
</dbReference>
<dbReference type="GO" id="GO:0015031">
    <property type="term" value="P:protein transport"/>
    <property type="evidence" value="ECO:0007669"/>
    <property type="project" value="UniProtKB-KW"/>
</dbReference>
<dbReference type="InterPro" id="IPR011012">
    <property type="entry name" value="Longin-like_dom_sf"/>
</dbReference>
<dbReference type="Gene3D" id="2.60.40.1170">
    <property type="entry name" value="Mu homology domain, subdomain B"/>
    <property type="match status" value="2"/>
</dbReference>
<evidence type="ECO:0000256" key="1">
    <source>
        <dbReference type="ARBA" id="ARBA00010516"/>
    </source>
</evidence>
<evidence type="ECO:0000313" key="15">
    <source>
        <dbReference type="Proteomes" id="UP000321570"/>
    </source>
</evidence>
<evidence type="ECO:0000256" key="12">
    <source>
        <dbReference type="SAM" id="MobiDB-lite"/>
    </source>
</evidence>
<protein>
    <recommendedName>
        <fullName evidence="10">Coatomer subunit delta</fullName>
    </recommendedName>
</protein>
<evidence type="ECO:0000256" key="3">
    <source>
        <dbReference type="ARBA" id="ARBA00022448"/>
    </source>
</evidence>
<dbReference type="SUPFAM" id="SSF49447">
    <property type="entry name" value="Second domain of Mu2 adaptin subunit (ap50) of ap2 adaptor"/>
    <property type="match status" value="1"/>
</dbReference>
<dbReference type="Proteomes" id="UP000321570">
    <property type="component" value="Unassembled WGS sequence"/>
</dbReference>
<dbReference type="PROSITE" id="PS51072">
    <property type="entry name" value="MHD"/>
    <property type="match status" value="1"/>
</dbReference>
<dbReference type="FunFam" id="3.30.450.60:FF:000003">
    <property type="entry name" value="Coatomer subunit delta"/>
    <property type="match status" value="1"/>
</dbReference>
<evidence type="ECO:0000256" key="4">
    <source>
        <dbReference type="ARBA" id="ARBA00022490"/>
    </source>
</evidence>
<reference evidence="14 15" key="1">
    <citation type="submission" date="2019-07" db="EMBL/GenBank/DDBJ databases">
        <authorList>
            <person name="Jastrzebski P J."/>
            <person name="Paukszto L."/>
            <person name="Jastrzebski P J."/>
        </authorList>
    </citation>
    <scope>NUCLEOTIDE SEQUENCE [LARGE SCALE GENOMIC DNA]</scope>
    <source>
        <strain evidence="14 15">WMS-il1</strain>
    </source>
</reference>
<feature type="domain" description="MHD" evidence="13">
    <location>
        <begin position="277"/>
        <end position="527"/>
    </location>
</feature>
<sequence>MVLLAAAICTKDGKALVSRQFVEMSKSRIEGLIATFPKLADPGKQHTFVETDSVRYVYQPLERLYVLLITTKASNILEDLETLRLFARVIPEYARGSEASDIIENAFQIIFAFDEIVALGYRESVTLSQIRTFTEMDSHEEKVFNALRENQMQEARELSKRKARELELARQAAAKQGLPPSSIYNSFSSGRSAADIFTSSGPSVEPSIDDYSAPLLSSGREPEAPTRGRGMQLGGGRSGQMKSDVDKLTDMLRSEVPASVLPTTNSEAALLDSSAVMHNLNVRLEERLTAQASRDGGGESLEVSGILHVRAGDERSTTARIHVDLSGATSGSDKRPPASFQTHPNMDKPTFQSTNWLAIKPGGKAFLVGKEVAVLKWRAQATDEAALPIVINCWPSDITGGFEVIVEYILQDKSLSLQNLCITIPLPSSLKPPVVSKCDGDYEVDVRRRQIRWTRPLVDAENDTGTLEFTISTDRSSKTDQFFPINVDFSSTQSYCGVEITEAADENGEPMKFSTEVNFHPERYTIV</sequence>
<evidence type="ECO:0000256" key="11">
    <source>
        <dbReference type="RuleBase" id="RU366052"/>
    </source>
</evidence>
<dbReference type="Pfam" id="PF00928">
    <property type="entry name" value="Adap_comp_sub"/>
    <property type="match status" value="1"/>
</dbReference>
<dbReference type="CDD" id="cd14830">
    <property type="entry name" value="Delta_COP_N"/>
    <property type="match status" value="1"/>
</dbReference>
<keyword evidence="3 10" id="KW-0813">Transport</keyword>
<dbReference type="InterPro" id="IPR022775">
    <property type="entry name" value="AP_mu_sigma_su"/>
</dbReference>
<dbReference type="Gene3D" id="3.30.450.60">
    <property type="match status" value="1"/>
</dbReference>
<dbReference type="PANTHER" id="PTHR10121">
    <property type="entry name" value="COATOMER SUBUNIT DELTA"/>
    <property type="match status" value="1"/>
</dbReference>
<dbReference type="GO" id="GO:0051645">
    <property type="term" value="P:Golgi localization"/>
    <property type="evidence" value="ECO:0007669"/>
    <property type="project" value="TreeGrafter"/>
</dbReference>
<evidence type="ECO:0000259" key="13">
    <source>
        <dbReference type="PROSITE" id="PS51072"/>
    </source>
</evidence>
<accession>A0A564YC79</accession>
<keyword evidence="8 10" id="KW-0472">Membrane</keyword>
<dbReference type="SUPFAM" id="SSF64356">
    <property type="entry name" value="SNARE-like"/>
    <property type="match status" value="1"/>
</dbReference>
<evidence type="ECO:0000256" key="6">
    <source>
        <dbReference type="ARBA" id="ARBA00022927"/>
    </source>
</evidence>
<dbReference type="GO" id="GO:0030126">
    <property type="term" value="C:COPI vesicle coat"/>
    <property type="evidence" value="ECO:0007669"/>
    <property type="project" value="UniProtKB-UniRule"/>
</dbReference>
<evidence type="ECO:0000256" key="8">
    <source>
        <dbReference type="ARBA" id="ARBA00023136"/>
    </source>
</evidence>
<comment type="subcellular location">
    <subcellularLocation>
        <location evidence="10 11">Cytoplasm</location>
    </subcellularLocation>
    <subcellularLocation>
        <location evidence="10 11">Cytoplasmic vesicle</location>
        <location evidence="10 11">COPI-coated vesicle membrane</location>
        <topology evidence="10 11">Peripheral membrane protein</topology>
        <orientation evidence="10 11">Cytoplasmic side</orientation>
    </subcellularLocation>
    <subcellularLocation>
        <location evidence="10 11">Golgi apparatus membrane</location>
        <topology evidence="10 11">Peripheral membrane protein</topology>
        <orientation evidence="10 11">Cytoplasmic side</orientation>
    </subcellularLocation>
</comment>
<gene>
    <name evidence="14" type="ORF">WMSIL1_LOCUS4667</name>
</gene>
<keyword evidence="7 10" id="KW-0333">Golgi apparatus</keyword>
<dbReference type="Pfam" id="PF01217">
    <property type="entry name" value="Clat_adaptor_s"/>
    <property type="match status" value="1"/>
</dbReference>
<dbReference type="InterPro" id="IPR036168">
    <property type="entry name" value="AP2_Mu_C_sf"/>
</dbReference>
<evidence type="ECO:0000256" key="2">
    <source>
        <dbReference type="ARBA" id="ARBA00011775"/>
    </source>
</evidence>
<comment type="subunit">
    <text evidence="2 10">Oligomeric complex that consists of at least the alpha, beta, beta', gamma, delta, epsilon and zeta subunits.</text>
</comment>
<organism evidence="14 15">
    <name type="scientific">Hymenolepis diminuta</name>
    <name type="common">Rat tapeworm</name>
    <dbReference type="NCBI Taxonomy" id="6216"/>
    <lineage>
        <taxon>Eukaryota</taxon>
        <taxon>Metazoa</taxon>
        <taxon>Spiralia</taxon>
        <taxon>Lophotrochozoa</taxon>
        <taxon>Platyhelminthes</taxon>
        <taxon>Cestoda</taxon>
        <taxon>Eucestoda</taxon>
        <taxon>Cyclophyllidea</taxon>
        <taxon>Hymenolepididae</taxon>
        <taxon>Hymenolepis</taxon>
    </lineage>
</organism>
<dbReference type="PANTHER" id="PTHR10121:SF0">
    <property type="entry name" value="COATOMER SUBUNIT DELTA"/>
    <property type="match status" value="1"/>
</dbReference>
<name>A0A564YC79_HYMDI</name>
<keyword evidence="4 10" id="KW-0963">Cytoplasm</keyword>
<evidence type="ECO:0000256" key="7">
    <source>
        <dbReference type="ARBA" id="ARBA00023034"/>
    </source>
</evidence>
<proteinExistence type="inferred from homology"/>
<evidence type="ECO:0000313" key="14">
    <source>
        <dbReference type="EMBL" id="VUZ44193.1"/>
    </source>
</evidence>
<evidence type="ECO:0000256" key="5">
    <source>
        <dbReference type="ARBA" id="ARBA00022892"/>
    </source>
</evidence>